<dbReference type="PANTHER" id="PTHR24243">
    <property type="entry name" value="G-PROTEIN COUPLED RECEPTOR"/>
    <property type="match status" value="1"/>
</dbReference>
<evidence type="ECO:0000256" key="7">
    <source>
        <dbReference type="ARBA" id="ARBA00023224"/>
    </source>
</evidence>
<evidence type="ECO:0000313" key="12">
    <source>
        <dbReference type="Proteomes" id="UP000663829"/>
    </source>
</evidence>
<dbReference type="PANTHER" id="PTHR24243:SF230">
    <property type="entry name" value="G-PROTEIN COUPLED RECEPTORS FAMILY 1 PROFILE DOMAIN-CONTAINING PROTEIN"/>
    <property type="match status" value="1"/>
</dbReference>
<sequence length="366" mass="43317">MHSNETLLMSYDFFNDSVINNWSTLVFNITSSYENTIFRHPILYVIAIYAASLVVIGTIGNLLTIFVLIRPKLRCQTTMRYLTAAAVADLCTLYSWNLNLFYKHMINSYQNDIEDLSLSKCRLISFLAFTSLQLSSWYLMLVSFDRAMNICFLFWKKDLGKPHNSMYIILIITIGIILLNSHLLFINGFAERNCSPYGKQTCIKCYKRLTDYRYVFPKWEKVHLIVYNLIPFTVMSICNIFIIYQTLIVTKRQTTSSRNRSTKHRIRKQRQLTTTLILITFLFIILTIPAMIYHVFLRHLFEKKKPLKYILQGILLCIQFTSHAINFFVYCFTASNFRKEMVTLFCLHRNEQRQQQLQQHHELRDE</sequence>
<dbReference type="GO" id="GO:0005886">
    <property type="term" value="C:plasma membrane"/>
    <property type="evidence" value="ECO:0007669"/>
    <property type="project" value="TreeGrafter"/>
</dbReference>
<proteinExistence type="predicted"/>
<dbReference type="Gene3D" id="1.20.1070.10">
    <property type="entry name" value="Rhodopsin 7-helix transmembrane proteins"/>
    <property type="match status" value="1"/>
</dbReference>
<feature type="transmembrane region" description="Helical" evidence="8">
    <location>
        <begin position="122"/>
        <end position="144"/>
    </location>
</feature>
<name>A0A813PXX9_9BILA</name>
<organism evidence="10 12">
    <name type="scientific">Didymodactylos carnosus</name>
    <dbReference type="NCBI Taxonomy" id="1234261"/>
    <lineage>
        <taxon>Eukaryota</taxon>
        <taxon>Metazoa</taxon>
        <taxon>Spiralia</taxon>
        <taxon>Gnathifera</taxon>
        <taxon>Rotifera</taxon>
        <taxon>Eurotatoria</taxon>
        <taxon>Bdelloidea</taxon>
        <taxon>Philodinida</taxon>
        <taxon>Philodinidae</taxon>
        <taxon>Didymodactylos</taxon>
    </lineage>
</organism>
<feature type="transmembrane region" description="Helical" evidence="8">
    <location>
        <begin position="309"/>
        <end position="332"/>
    </location>
</feature>
<protein>
    <recommendedName>
        <fullName evidence="9">G-protein coupled receptors family 1 profile domain-containing protein</fullName>
    </recommendedName>
</protein>
<dbReference type="InterPro" id="IPR000276">
    <property type="entry name" value="GPCR_Rhodpsn"/>
</dbReference>
<dbReference type="Pfam" id="PF00001">
    <property type="entry name" value="7tm_1"/>
    <property type="match status" value="1"/>
</dbReference>
<keyword evidence="2 8" id="KW-0812">Transmembrane</keyword>
<evidence type="ECO:0000259" key="9">
    <source>
        <dbReference type="PROSITE" id="PS50262"/>
    </source>
</evidence>
<evidence type="ECO:0000313" key="11">
    <source>
        <dbReference type="EMBL" id="CAF3538292.1"/>
    </source>
</evidence>
<evidence type="ECO:0000256" key="3">
    <source>
        <dbReference type="ARBA" id="ARBA00022989"/>
    </source>
</evidence>
<feature type="transmembrane region" description="Helical" evidence="8">
    <location>
        <begin position="165"/>
        <end position="186"/>
    </location>
</feature>
<dbReference type="Proteomes" id="UP000663829">
    <property type="component" value="Unassembled WGS sequence"/>
</dbReference>
<dbReference type="SUPFAM" id="SSF81321">
    <property type="entry name" value="Family A G protein-coupled receptor-like"/>
    <property type="match status" value="1"/>
</dbReference>
<dbReference type="PRINTS" id="PR00237">
    <property type="entry name" value="GPCRRHODOPSN"/>
</dbReference>
<dbReference type="OrthoDB" id="9990906at2759"/>
<keyword evidence="12" id="KW-1185">Reference proteome</keyword>
<dbReference type="Proteomes" id="UP000681722">
    <property type="component" value="Unassembled WGS sequence"/>
</dbReference>
<accession>A0A813PXX9</accession>
<dbReference type="InterPro" id="IPR017452">
    <property type="entry name" value="GPCR_Rhodpsn_7TM"/>
</dbReference>
<evidence type="ECO:0000256" key="6">
    <source>
        <dbReference type="ARBA" id="ARBA00023170"/>
    </source>
</evidence>
<gene>
    <name evidence="10" type="ORF">GPM918_LOCUS1219</name>
    <name evidence="11" type="ORF">SRO942_LOCUS1210</name>
</gene>
<reference evidence="10" key="1">
    <citation type="submission" date="2021-02" db="EMBL/GenBank/DDBJ databases">
        <authorList>
            <person name="Nowell W R."/>
        </authorList>
    </citation>
    <scope>NUCLEOTIDE SEQUENCE</scope>
</reference>
<evidence type="ECO:0000313" key="10">
    <source>
        <dbReference type="EMBL" id="CAF0757940.1"/>
    </source>
</evidence>
<evidence type="ECO:0000256" key="4">
    <source>
        <dbReference type="ARBA" id="ARBA00023040"/>
    </source>
</evidence>
<dbReference type="EMBL" id="CAJNOQ010000110">
    <property type="protein sequence ID" value="CAF0757940.1"/>
    <property type="molecule type" value="Genomic_DNA"/>
</dbReference>
<dbReference type="AlphaFoldDB" id="A0A813PXX9"/>
<evidence type="ECO:0000256" key="8">
    <source>
        <dbReference type="SAM" id="Phobius"/>
    </source>
</evidence>
<feature type="domain" description="G-protein coupled receptors family 1 profile" evidence="9">
    <location>
        <begin position="60"/>
        <end position="330"/>
    </location>
</feature>
<dbReference type="PROSITE" id="PS50262">
    <property type="entry name" value="G_PROTEIN_RECEP_F1_2"/>
    <property type="match status" value="1"/>
</dbReference>
<feature type="transmembrane region" description="Helical" evidence="8">
    <location>
        <begin position="225"/>
        <end position="250"/>
    </location>
</feature>
<feature type="transmembrane region" description="Helical" evidence="8">
    <location>
        <begin position="42"/>
        <end position="69"/>
    </location>
</feature>
<dbReference type="GO" id="GO:0004930">
    <property type="term" value="F:G protein-coupled receptor activity"/>
    <property type="evidence" value="ECO:0007669"/>
    <property type="project" value="UniProtKB-KW"/>
</dbReference>
<feature type="transmembrane region" description="Helical" evidence="8">
    <location>
        <begin position="271"/>
        <end position="297"/>
    </location>
</feature>
<feature type="transmembrane region" description="Helical" evidence="8">
    <location>
        <begin position="81"/>
        <end position="102"/>
    </location>
</feature>
<keyword evidence="4" id="KW-0297">G-protein coupled receptor</keyword>
<comment type="caution">
    <text evidence="10">The sequence shown here is derived from an EMBL/GenBank/DDBJ whole genome shotgun (WGS) entry which is preliminary data.</text>
</comment>
<comment type="subcellular location">
    <subcellularLocation>
        <location evidence="1">Membrane</location>
        <topology evidence="1">Multi-pass membrane protein</topology>
    </subcellularLocation>
</comment>
<evidence type="ECO:0000256" key="5">
    <source>
        <dbReference type="ARBA" id="ARBA00023136"/>
    </source>
</evidence>
<keyword evidence="3 8" id="KW-1133">Transmembrane helix</keyword>
<evidence type="ECO:0000256" key="2">
    <source>
        <dbReference type="ARBA" id="ARBA00022692"/>
    </source>
</evidence>
<evidence type="ECO:0000256" key="1">
    <source>
        <dbReference type="ARBA" id="ARBA00004141"/>
    </source>
</evidence>
<keyword evidence="6" id="KW-0675">Receptor</keyword>
<keyword evidence="7" id="KW-0807">Transducer</keyword>
<dbReference type="EMBL" id="CAJOBC010000109">
    <property type="protein sequence ID" value="CAF3538292.1"/>
    <property type="molecule type" value="Genomic_DNA"/>
</dbReference>
<keyword evidence="5 8" id="KW-0472">Membrane</keyword>